<feature type="domain" description="4Fe-4S ferredoxin-type" evidence="20">
    <location>
        <begin position="129"/>
        <end position="158"/>
    </location>
</feature>
<feature type="compositionally biased region" description="Basic and acidic residues" evidence="19">
    <location>
        <begin position="636"/>
        <end position="645"/>
    </location>
</feature>
<keyword evidence="13 18" id="KW-0472">Membrane</keyword>
<evidence type="ECO:0000256" key="1">
    <source>
        <dbReference type="ARBA" id="ARBA00001917"/>
    </source>
</evidence>
<dbReference type="Gene3D" id="1.10.15.40">
    <property type="entry name" value="Electron transport complex subunit B, putative Fe-S cluster"/>
    <property type="match status" value="1"/>
</dbReference>
<keyword evidence="18" id="KW-1003">Cell membrane</keyword>
<feature type="binding site" evidence="18">
    <location>
        <position position="49"/>
    </location>
    <ligand>
        <name>[4Fe-4S] cluster</name>
        <dbReference type="ChEBI" id="CHEBI:49883"/>
        <label>1</label>
    </ligand>
</feature>
<dbReference type="GO" id="GO:0046872">
    <property type="term" value="F:metal ion binding"/>
    <property type="evidence" value="ECO:0007669"/>
    <property type="project" value="UniProtKB-KW"/>
</dbReference>
<evidence type="ECO:0000256" key="19">
    <source>
        <dbReference type="SAM" id="MobiDB-lite"/>
    </source>
</evidence>
<dbReference type="InterPro" id="IPR010207">
    <property type="entry name" value="Elect_transpt_cplx_RnfB/RsxB"/>
</dbReference>
<feature type="binding site" evidence="18">
    <location>
        <position position="171"/>
    </location>
    <ligand>
        <name>[4Fe-4S] cluster</name>
        <dbReference type="ChEBI" id="CHEBI:49883"/>
        <label>3</label>
    </ligand>
</feature>
<comment type="caution">
    <text evidence="18">Lacks conserved residue(s) required for the propagation of feature annotation.</text>
</comment>
<dbReference type="Pfam" id="PF04060">
    <property type="entry name" value="FeS"/>
    <property type="match status" value="1"/>
</dbReference>
<dbReference type="Pfam" id="PF07992">
    <property type="entry name" value="Pyr_redox_2"/>
    <property type="match status" value="1"/>
</dbReference>
<comment type="cofactor">
    <cofactor evidence="18">
        <name>[4Fe-4S] cluster</name>
        <dbReference type="ChEBI" id="CHEBI:49883"/>
    </cofactor>
    <text evidence="18">Binds 3 [4Fe-4S] clusters.</text>
</comment>
<feature type="binding site" evidence="18">
    <location>
        <position position="138"/>
    </location>
    <ligand>
        <name>[4Fe-4S] cluster</name>
        <dbReference type="ChEBI" id="CHEBI:49883"/>
        <label>2</label>
    </ligand>
</feature>
<dbReference type="HAMAP" id="MF_00463">
    <property type="entry name" value="RsxB_RnfB"/>
    <property type="match status" value="1"/>
</dbReference>
<proteinExistence type="inferred from homology"/>
<feature type="binding site" evidence="18">
    <location>
        <position position="148"/>
    </location>
    <ligand>
        <name>[4Fe-4S] cluster</name>
        <dbReference type="ChEBI" id="CHEBI:49883"/>
        <label>3</label>
    </ligand>
</feature>
<evidence type="ECO:0000256" key="4">
    <source>
        <dbReference type="ARBA" id="ARBA00022630"/>
    </source>
</evidence>
<gene>
    <name evidence="18" type="primary">rnfB</name>
    <name evidence="22" type="ORF">TRIP_B350352</name>
</gene>
<comment type="similarity">
    <text evidence="18">Belongs to the 4Fe4S bacterial-type ferredoxin family. RnfB subfamily.</text>
</comment>
<dbReference type="PROSITE" id="PS51656">
    <property type="entry name" value="4FE4S"/>
    <property type="match status" value="1"/>
</dbReference>
<dbReference type="GO" id="GO:0051539">
    <property type="term" value="F:4 iron, 4 sulfur cluster binding"/>
    <property type="evidence" value="ECO:0007669"/>
    <property type="project" value="UniProtKB-UniRule"/>
</dbReference>
<keyword evidence="11 18" id="KW-0408">Iron</keyword>
<comment type="subcellular location">
    <subcellularLocation>
        <location evidence="18">Cell membrane</location>
    </subcellularLocation>
</comment>
<comment type="catalytic activity">
    <reaction evidence="14">
        <text>5,6-dihydrothymine + NAD(+) = thymine + NADH + H(+)</text>
        <dbReference type="Rhea" id="RHEA:28791"/>
        <dbReference type="ChEBI" id="CHEBI:15378"/>
        <dbReference type="ChEBI" id="CHEBI:17821"/>
        <dbReference type="ChEBI" id="CHEBI:27468"/>
        <dbReference type="ChEBI" id="CHEBI:57540"/>
        <dbReference type="ChEBI" id="CHEBI:57945"/>
        <dbReference type="EC" id="1.3.1.1"/>
    </reaction>
</comment>
<comment type="subunit">
    <text evidence="17">Heterotetramer of 2 PreA and 2 PreT subunits.</text>
</comment>
<evidence type="ECO:0000256" key="10">
    <source>
        <dbReference type="ARBA" id="ARBA00023002"/>
    </source>
</evidence>
<protein>
    <recommendedName>
        <fullName evidence="18">Ion-translocating oxidoreductase complex subunit B</fullName>
        <ecNumber evidence="18">7.-.-.-</ecNumber>
    </recommendedName>
    <alternativeName>
        <fullName evidence="18">Rnf electron transport complex subunit B</fullName>
    </alternativeName>
</protein>
<feature type="binding site" evidence="18">
    <location>
        <position position="174"/>
    </location>
    <ligand>
        <name>[4Fe-4S] cluster</name>
        <dbReference type="ChEBI" id="CHEBI:49883"/>
        <label>3</label>
    </ligand>
</feature>
<sequence>MVGGLLLLGGLGLLCGAGLAVASKIFYVYVDPKVEAVSEALPGANCGGCGYPGCGANAAAIVAGESSPSSCVAGGEELAQEIARILGVSVTAREPDLAKPGCTYGWDKADLKFLYDGIQDCRAAALLSGGSKICPVGCLGLGTCVRACPFNALSMGEDNLPVVDLTRCTGCGTCERVCPKGIITLSSNTRRILHEYTTDECTAPCQRACPAGIDIPVYIRQIRDGEYLEAVRTIKKTNPFPAVCGRICVHPCEFECRRNLVDEPVAINHLKRFASDYERRSGERVHVPRAPETGHRIAVVGGGAEGLTAAYLINRLGHDAAVFESKEMLGGLLRIGLPENRLPRDVLDWEIDGILDAGIAAHTGERLGSDFTVASLMAEGYEAVVIATGGWDTQLTERRPESPLTPLPGVRLLIDLALRAQAGEPFQCGNRVMILGGGRAAIQMALTCKEQGTDEVYLVVRTTQENTHYPADLLNKAREQGVRFYHGSALTRMIGEGDRLTQAEITPNMDGAEGVSEPIMLQIDTIIVGAGRFPELIYTKQPSEGEPSTSASTAVKWETLFPYASPFAKEDIGIFRPGEVTSDYKAVVEAIGAGRRAASSLHRFLNGEQVTAPAHMIRQDTRVLSLDQLEPVSSAPREKMPERPPQELVNDPSAEIALGYSEEQARTEAGRCLQCGLICYRREASPSS</sequence>
<keyword evidence="6 18" id="KW-0479">Metal-binding</keyword>
<evidence type="ECO:0000256" key="16">
    <source>
        <dbReference type="ARBA" id="ARBA00049578"/>
    </source>
</evidence>
<keyword evidence="9 18" id="KW-0249">Electron transport</keyword>
<evidence type="ECO:0000256" key="18">
    <source>
        <dbReference type="HAMAP-Rule" id="MF_00463"/>
    </source>
</evidence>
<dbReference type="InterPro" id="IPR009051">
    <property type="entry name" value="Helical_ferredxn"/>
</dbReference>
<feature type="binding site" evidence="18">
    <location>
        <position position="134"/>
    </location>
    <ligand>
        <name>[4Fe-4S] cluster</name>
        <dbReference type="ChEBI" id="CHEBI:49883"/>
        <label>2</label>
    </ligand>
</feature>
<evidence type="ECO:0000259" key="21">
    <source>
        <dbReference type="PROSITE" id="PS51656"/>
    </source>
</evidence>
<evidence type="ECO:0000256" key="15">
    <source>
        <dbReference type="ARBA" id="ARBA00048792"/>
    </source>
</evidence>
<organism evidence="22">
    <name type="scientific">Uncultured Desulfatiglans sp</name>
    <dbReference type="NCBI Taxonomy" id="1748965"/>
    <lineage>
        <taxon>Bacteria</taxon>
        <taxon>Pseudomonadati</taxon>
        <taxon>Thermodesulfobacteriota</taxon>
        <taxon>Desulfobacteria</taxon>
        <taxon>Desulfatiglandales</taxon>
        <taxon>Desulfatiglandaceae</taxon>
        <taxon>Desulfatiglans</taxon>
        <taxon>environmental samples</taxon>
    </lineage>
</organism>
<keyword evidence="5" id="KW-0288">FMN</keyword>
<dbReference type="PRINTS" id="PR00469">
    <property type="entry name" value="PNDRDTASEII"/>
</dbReference>
<comment type="function">
    <text evidence="18">Part of a membrane-bound complex that couples electron transfer with translocation of ions across the membrane.</text>
</comment>
<dbReference type="PROSITE" id="PS51379">
    <property type="entry name" value="4FE4S_FER_2"/>
    <property type="match status" value="2"/>
</dbReference>
<dbReference type="AlphaFoldDB" id="A0A653ABP2"/>
<dbReference type="InterPro" id="IPR028261">
    <property type="entry name" value="DPD_II"/>
</dbReference>
<feature type="binding site" evidence="18">
    <location>
        <position position="46"/>
    </location>
    <ligand>
        <name>[4Fe-4S] cluster</name>
        <dbReference type="ChEBI" id="CHEBI:49883"/>
        <label>1</label>
    </ligand>
</feature>
<dbReference type="Gene3D" id="3.50.50.60">
    <property type="entry name" value="FAD/NAD(P)-binding domain"/>
    <property type="match status" value="2"/>
</dbReference>
<evidence type="ECO:0000256" key="12">
    <source>
        <dbReference type="ARBA" id="ARBA00023014"/>
    </source>
</evidence>
<dbReference type="EC" id="7.-.-.-" evidence="18"/>
<dbReference type="PANTHER" id="PTHR43073:SF2">
    <property type="entry name" value="DIHYDROPYRIMIDINE DEHYDROGENASE [NADP(+)]"/>
    <property type="match status" value="1"/>
</dbReference>
<feature type="domain" description="4Fe-4S ferredoxin-type" evidence="20">
    <location>
        <begin position="159"/>
        <end position="188"/>
    </location>
</feature>
<dbReference type="CDD" id="cd10549">
    <property type="entry name" value="MtMvhB_like"/>
    <property type="match status" value="1"/>
</dbReference>
<evidence type="ECO:0000313" key="22">
    <source>
        <dbReference type="EMBL" id="VBB45401.1"/>
    </source>
</evidence>
<dbReference type="InterPro" id="IPR007202">
    <property type="entry name" value="4Fe-4S_dom"/>
</dbReference>
<keyword evidence="8 18" id="KW-1278">Translocase</keyword>
<evidence type="ECO:0000256" key="2">
    <source>
        <dbReference type="ARBA" id="ARBA00022448"/>
    </source>
</evidence>
<dbReference type="GO" id="GO:0005886">
    <property type="term" value="C:plasma membrane"/>
    <property type="evidence" value="ECO:0007669"/>
    <property type="project" value="UniProtKB-SubCell"/>
</dbReference>
<dbReference type="InterPro" id="IPR017896">
    <property type="entry name" value="4Fe4S_Fe-S-bd"/>
</dbReference>
<keyword evidence="4" id="KW-0285">Flavoprotein</keyword>
<evidence type="ECO:0000256" key="7">
    <source>
        <dbReference type="ARBA" id="ARBA00022737"/>
    </source>
</evidence>
<dbReference type="InterPro" id="IPR023753">
    <property type="entry name" value="FAD/NAD-binding_dom"/>
</dbReference>
<feature type="binding site" evidence="18">
    <location>
        <position position="144"/>
    </location>
    <ligand>
        <name>[4Fe-4S] cluster</name>
        <dbReference type="ChEBI" id="CHEBI:49883"/>
        <label>2</label>
    </ligand>
</feature>
<keyword evidence="10" id="KW-0560">Oxidoreductase</keyword>
<feature type="domain" description="4Fe-4S" evidence="21">
    <location>
        <begin position="29"/>
        <end position="88"/>
    </location>
</feature>
<dbReference type="SUPFAM" id="SSF54862">
    <property type="entry name" value="4Fe-4S ferredoxins"/>
    <property type="match status" value="1"/>
</dbReference>
<evidence type="ECO:0000256" key="3">
    <source>
        <dbReference type="ARBA" id="ARBA00022485"/>
    </source>
</evidence>
<comment type="catalytic activity">
    <reaction evidence="15">
        <text>5,6-dihydrouracil + NAD(+) = uracil + NADH + H(+)</text>
        <dbReference type="Rhea" id="RHEA:20189"/>
        <dbReference type="ChEBI" id="CHEBI:15378"/>
        <dbReference type="ChEBI" id="CHEBI:15901"/>
        <dbReference type="ChEBI" id="CHEBI:17568"/>
        <dbReference type="ChEBI" id="CHEBI:57540"/>
        <dbReference type="ChEBI" id="CHEBI:57945"/>
        <dbReference type="EC" id="1.3.1.1"/>
    </reaction>
</comment>
<keyword evidence="7 18" id="KW-0677">Repeat</keyword>
<feature type="region of interest" description="Disordered" evidence="19">
    <location>
        <begin position="633"/>
        <end position="652"/>
    </location>
</feature>
<dbReference type="Pfam" id="PF14691">
    <property type="entry name" value="Fer4_20"/>
    <property type="match status" value="1"/>
</dbReference>
<dbReference type="PANTHER" id="PTHR43073">
    <property type="entry name" value="DIHYDROPYRIMIDINE DEHYDROGENASE [NADP(+)]"/>
    <property type="match status" value="1"/>
</dbReference>
<evidence type="ECO:0000259" key="20">
    <source>
        <dbReference type="PROSITE" id="PS51379"/>
    </source>
</evidence>
<dbReference type="InterPro" id="IPR036188">
    <property type="entry name" value="FAD/NAD-bd_sf"/>
</dbReference>
<accession>A0A653ABP2</accession>
<keyword evidence="12 18" id="KW-0411">Iron-sulfur</keyword>
<dbReference type="EMBL" id="UPXX01000029">
    <property type="protein sequence ID" value="VBB45401.1"/>
    <property type="molecule type" value="Genomic_DNA"/>
</dbReference>
<comment type="subunit">
    <text evidence="18">The complex is composed of six subunits: RnfA, RnfB, RnfC, RnfD, RnfE and RnfG.</text>
</comment>
<evidence type="ECO:0000256" key="14">
    <source>
        <dbReference type="ARBA" id="ARBA00047685"/>
    </source>
</evidence>
<comment type="function">
    <text evidence="16">Involved in pyrimidine base degradation. Catalyzes physiologically the reduction of uracil to 5,6-dihydrouracil (DHU) by using NADH as a specific cosubstrate. It also catalyzes the reverse reaction and the reduction of thymine to 5,6-dihydrothymine (DHT).</text>
</comment>
<feature type="binding site" evidence="18">
    <location>
        <position position="168"/>
    </location>
    <ligand>
        <name>[4Fe-4S] cluster</name>
        <dbReference type="ChEBI" id="CHEBI:49883"/>
        <label>3</label>
    </ligand>
</feature>
<dbReference type="InterPro" id="IPR017900">
    <property type="entry name" value="4Fe4S_Fe_S_CS"/>
</dbReference>
<evidence type="ECO:0000256" key="5">
    <source>
        <dbReference type="ARBA" id="ARBA00022643"/>
    </source>
</evidence>
<feature type="binding site" evidence="18">
    <location>
        <position position="54"/>
    </location>
    <ligand>
        <name>[4Fe-4S] cluster</name>
        <dbReference type="ChEBI" id="CHEBI:49883"/>
        <label>1</label>
    </ligand>
</feature>
<feature type="binding site" evidence="18">
    <location>
        <position position="178"/>
    </location>
    <ligand>
        <name>[4Fe-4S] cluster</name>
        <dbReference type="ChEBI" id="CHEBI:49883"/>
        <label>2</label>
    </ligand>
</feature>
<dbReference type="Pfam" id="PF12838">
    <property type="entry name" value="Fer4_7"/>
    <property type="match status" value="1"/>
</dbReference>
<dbReference type="GO" id="GO:0004159">
    <property type="term" value="F:dihydropyrimidine dehydrogenase (NAD+) activity"/>
    <property type="evidence" value="ECO:0007669"/>
    <property type="project" value="UniProtKB-EC"/>
</dbReference>
<feature type="binding site" evidence="18">
    <location>
        <position position="71"/>
    </location>
    <ligand>
        <name>[4Fe-4S] cluster</name>
        <dbReference type="ChEBI" id="CHEBI:49883"/>
        <label>1</label>
    </ligand>
</feature>
<dbReference type="SUPFAM" id="SSF51971">
    <property type="entry name" value="Nucleotide-binding domain"/>
    <property type="match status" value="1"/>
</dbReference>
<keyword evidence="2 18" id="KW-0813">Transport</keyword>
<dbReference type="Gene3D" id="1.10.1060.10">
    <property type="entry name" value="Alpha-helical ferredoxin"/>
    <property type="match status" value="1"/>
</dbReference>
<evidence type="ECO:0000256" key="11">
    <source>
        <dbReference type="ARBA" id="ARBA00023004"/>
    </source>
</evidence>
<dbReference type="GO" id="GO:0022900">
    <property type="term" value="P:electron transport chain"/>
    <property type="evidence" value="ECO:0007669"/>
    <property type="project" value="UniProtKB-UniRule"/>
</dbReference>
<comment type="cofactor">
    <cofactor evidence="1">
        <name>FMN</name>
        <dbReference type="ChEBI" id="CHEBI:58210"/>
    </cofactor>
</comment>
<dbReference type="PROSITE" id="PS00198">
    <property type="entry name" value="4FE4S_FER_1"/>
    <property type="match status" value="1"/>
</dbReference>
<evidence type="ECO:0000256" key="9">
    <source>
        <dbReference type="ARBA" id="ARBA00022982"/>
    </source>
</evidence>
<dbReference type="SUPFAM" id="SSF46548">
    <property type="entry name" value="alpha-helical ferredoxin"/>
    <property type="match status" value="2"/>
</dbReference>
<keyword evidence="3 18" id="KW-0004">4Fe-4S</keyword>
<evidence type="ECO:0000256" key="13">
    <source>
        <dbReference type="ARBA" id="ARBA00023136"/>
    </source>
</evidence>
<reference evidence="22" key="1">
    <citation type="submission" date="2018-07" db="EMBL/GenBank/DDBJ databases">
        <authorList>
            <consortium name="Genoscope - CEA"/>
            <person name="William W."/>
        </authorList>
    </citation>
    <scope>NUCLEOTIDE SEQUENCE</scope>
    <source>
        <strain evidence="22">IK1</strain>
    </source>
</reference>
<evidence type="ECO:0000256" key="17">
    <source>
        <dbReference type="ARBA" id="ARBA00049714"/>
    </source>
</evidence>
<evidence type="ECO:0000256" key="6">
    <source>
        <dbReference type="ARBA" id="ARBA00022723"/>
    </source>
</evidence>
<feature type="region of interest" description="Hydrophobic" evidence="18">
    <location>
        <begin position="1"/>
        <end position="23"/>
    </location>
</feature>
<dbReference type="PRINTS" id="PR00368">
    <property type="entry name" value="FADPNR"/>
</dbReference>
<name>A0A653ABP2_UNCDX</name>
<evidence type="ECO:0000256" key="8">
    <source>
        <dbReference type="ARBA" id="ARBA00022967"/>
    </source>
</evidence>
<dbReference type="GO" id="GO:0009055">
    <property type="term" value="F:electron transfer activity"/>
    <property type="evidence" value="ECO:0007669"/>
    <property type="project" value="InterPro"/>
</dbReference>